<evidence type="ECO:0000259" key="6">
    <source>
        <dbReference type="Pfam" id="PF13847"/>
    </source>
</evidence>
<feature type="binding site" evidence="5">
    <location>
        <position position="193"/>
    </location>
    <ligand>
        <name>S-adenosyl-L-methionine</name>
        <dbReference type="ChEBI" id="CHEBI:59789"/>
    </ligand>
</feature>
<keyword evidence="4" id="KW-0479">Metal-binding</keyword>
<evidence type="ECO:0000313" key="9">
    <source>
        <dbReference type="Proteomes" id="UP000273326"/>
    </source>
</evidence>
<dbReference type="InterPro" id="IPR048647">
    <property type="entry name" value="RlmA_N"/>
</dbReference>
<dbReference type="Gene3D" id="3.40.50.150">
    <property type="entry name" value="Vaccinia Virus protein VP39"/>
    <property type="match status" value="1"/>
</dbReference>
<dbReference type="PANTHER" id="PTHR43464">
    <property type="entry name" value="METHYLTRANSFERASE"/>
    <property type="match status" value="1"/>
</dbReference>
<keyword evidence="4" id="KW-0862">Zinc</keyword>
<gene>
    <name evidence="8" type="ORF">EJN90_10330</name>
</gene>
<organism evidence="8 9">
    <name type="scientific">Jeotgalibaca ciconiae</name>
    <dbReference type="NCBI Taxonomy" id="2496265"/>
    <lineage>
        <taxon>Bacteria</taxon>
        <taxon>Bacillati</taxon>
        <taxon>Bacillota</taxon>
        <taxon>Bacilli</taxon>
        <taxon>Lactobacillales</taxon>
        <taxon>Carnobacteriaceae</taxon>
        <taxon>Jeotgalibaca</taxon>
    </lineage>
</organism>
<dbReference type="InterPro" id="IPR029063">
    <property type="entry name" value="SAM-dependent_MTases_sf"/>
</dbReference>
<dbReference type="InterPro" id="IPR025714">
    <property type="entry name" value="Methyltranfer_dom"/>
</dbReference>
<dbReference type="RefSeq" id="WP_126110948.1">
    <property type="nucleotide sequence ID" value="NZ_CP034465.1"/>
</dbReference>
<dbReference type="AlphaFoldDB" id="A0A3Q9BLZ0"/>
<dbReference type="Pfam" id="PF21302">
    <property type="entry name" value="Zn_ribbon_RlmA"/>
    <property type="match status" value="1"/>
</dbReference>
<dbReference type="GO" id="GO:0008757">
    <property type="term" value="F:S-adenosylmethionine-dependent methyltransferase activity"/>
    <property type="evidence" value="ECO:0007669"/>
    <property type="project" value="InterPro"/>
</dbReference>
<dbReference type="KEGG" id="jeh:EJN90_10330"/>
<dbReference type="SUPFAM" id="SSF53335">
    <property type="entry name" value="S-adenosyl-L-methionine-dependent methyltransferases"/>
    <property type="match status" value="1"/>
</dbReference>
<feature type="binding site" evidence="5">
    <location>
        <begin position="105"/>
        <end position="106"/>
    </location>
    <ligand>
        <name>S-adenosyl-L-methionine</name>
        <dbReference type="ChEBI" id="CHEBI:59789"/>
    </ligand>
</feature>
<dbReference type="CDD" id="cd02440">
    <property type="entry name" value="AdoMet_MTases"/>
    <property type="match status" value="1"/>
</dbReference>
<dbReference type="InterPro" id="IPR016718">
    <property type="entry name" value="rRNA_m1G-MeTrfase_A_prd"/>
</dbReference>
<feature type="binding site" evidence="5">
    <location>
        <position position="79"/>
    </location>
    <ligand>
        <name>S-adenosyl-L-methionine</name>
        <dbReference type="ChEBI" id="CHEBI:59789"/>
    </ligand>
</feature>
<dbReference type="EMBL" id="CP034465">
    <property type="protein sequence ID" value="AZP04999.1"/>
    <property type="molecule type" value="Genomic_DNA"/>
</dbReference>
<feature type="binding site" evidence="4">
    <location>
        <position position="23"/>
    </location>
    <ligand>
        <name>Zn(2+)</name>
        <dbReference type="ChEBI" id="CHEBI:29105"/>
    </ligand>
</feature>
<dbReference type="PANTHER" id="PTHR43464:SF19">
    <property type="entry name" value="UBIQUINONE BIOSYNTHESIS O-METHYLTRANSFERASE, MITOCHONDRIAL"/>
    <property type="match status" value="1"/>
</dbReference>
<evidence type="ECO:0000256" key="4">
    <source>
        <dbReference type="PIRSR" id="PIRSR018249-1"/>
    </source>
</evidence>
<keyword evidence="3 5" id="KW-0949">S-adenosyl-L-methionine</keyword>
<dbReference type="Pfam" id="PF13847">
    <property type="entry name" value="Methyltransf_31"/>
    <property type="match status" value="1"/>
</dbReference>
<feature type="domain" description="Methyltransferase" evidence="6">
    <location>
        <begin position="97"/>
        <end position="197"/>
    </location>
</feature>
<evidence type="ECO:0000313" key="8">
    <source>
        <dbReference type="EMBL" id="AZP04999.1"/>
    </source>
</evidence>
<evidence type="ECO:0000256" key="5">
    <source>
        <dbReference type="PIRSR" id="PIRSR018249-2"/>
    </source>
</evidence>
<accession>A0A3Q9BLZ0</accession>
<proteinExistence type="predicted"/>
<feature type="domain" description="23S rRNA (guanine(745)-N(1))-methyltransferase N-terminal" evidence="7">
    <location>
        <begin position="18"/>
        <end position="54"/>
    </location>
</feature>
<evidence type="ECO:0000256" key="2">
    <source>
        <dbReference type="ARBA" id="ARBA00022679"/>
    </source>
</evidence>
<dbReference type="OrthoDB" id="5522265at2"/>
<keyword evidence="2 8" id="KW-0808">Transferase</keyword>
<dbReference type="GO" id="GO:0032259">
    <property type="term" value="P:methylation"/>
    <property type="evidence" value="ECO:0007669"/>
    <property type="project" value="UniProtKB-KW"/>
</dbReference>
<name>A0A3Q9BLZ0_9LACT</name>
<feature type="binding site" evidence="4">
    <location>
        <position position="41"/>
    </location>
    <ligand>
        <name>Zn(2+)</name>
        <dbReference type="ChEBI" id="CHEBI:29105"/>
    </ligand>
</feature>
<dbReference type="PIRSF" id="PIRSF018249">
    <property type="entry name" value="MyrA_prd"/>
    <property type="match status" value="1"/>
</dbReference>
<feature type="binding site" evidence="4">
    <location>
        <position position="37"/>
    </location>
    <ligand>
        <name>Zn(2+)</name>
        <dbReference type="ChEBI" id="CHEBI:29105"/>
    </ligand>
</feature>
<reference evidence="9" key="1">
    <citation type="submission" date="2018-12" db="EMBL/GenBank/DDBJ databases">
        <title>Complete genome sequencing of Jeotgalibaca sp. H21T32.</title>
        <authorList>
            <person name="Bae J.-W."/>
            <person name="Lee S.-Y."/>
        </authorList>
    </citation>
    <scope>NUCLEOTIDE SEQUENCE [LARGE SCALE GENOMIC DNA]</scope>
    <source>
        <strain evidence="9">H21T32</strain>
    </source>
</reference>
<evidence type="ECO:0000259" key="7">
    <source>
        <dbReference type="Pfam" id="PF21302"/>
    </source>
</evidence>
<evidence type="ECO:0000256" key="1">
    <source>
        <dbReference type="ARBA" id="ARBA00022603"/>
    </source>
</evidence>
<protein>
    <submittedName>
        <fullName evidence="8">Methyltransferase domain-containing protein</fullName>
    </submittedName>
</protein>
<evidence type="ECO:0000256" key="3">
    <source>
        <dbReference type="ARBA" id="ARBA00022691"/>
    </source>
</evidence>
<dbReference type="Proteomes" id="UP000273326">
    <property type="component" value="Chromosome"/>
</dbReference>
<dbReference type="GO" id="GO:0046872">
    <property type="term" value="F:metal ion binding"/>
    <property type="evidence" value="ECO:0007669"/>
    <property type="project" value="UniProtKB-KW"/>
</dbReference>
<sequence>MKKIERSGLFMKENLHLFQCPVCKQNFTDVVGTSVVCVENHQFDLSKKGTLHLLLKGGQNEYDKKMLSSRKKLAETGFFQPMLDVVKKQLEGRNITALLDVGCGEGSHLHYLQNQGVSGTKIGFDISKDAIQLAASHYFDDAFWCVADLAHSPFAGEQFDAILNILSPSHYEEFGRLLKKGGVVVKVVPDADYLIELRQKLFMLEEEKQSYENEPVIKRFEQAYPNYLHEHVRYEVSLTAEVYRWLLEMTPLTWGADEGKRLELLAEPLPSITVAMSVLVGIK</sequence>
<keyword evidence="9" id="KW-1185">Reference proteome</keyword>
<feature type="binding site" evidence="4">
    <location>
        <position position="20"/>
    </location>
    <ligand>
        <name>Zn(2+)</name>
        <dbReference type="ChEBI" id="CHEBI:29105"/>
    </ligand>
</feature>
<keyword evidence="1 8" id="KW-0489">Methyltransferase</keyword>